<dbReference type="AlphaFoldDB" id="A0A6D2I0B9"/>
<gene>
    <name evidence="4" type="ORF">MERR_LOCUS5902</name>
</gene>
<dbReference type="PROSITE" id="PS50879">
    <property type="entry name" value="RNASE_H_1"/>
    <property type="match status" value="1"/>
</dbReference>
<dbReference type="SUPFAM" id="SSF53098">
    <property type="entry name" value="Ribonuclease H-like"/>
    <property type="match status" value="1"/>
</dbReference>
<dbReference type="OrthoDB" id="1752183at2759"/>
<accession>A0A6D2I0B9</accession>
<dbReference type="Gene3D" id="3.30.70.330">
    <property type="match status" value="1"/>
</dbReference>
<dbReference type="GO" id="GO:0003723">
    <property type="term" value="F:RNA binding"/>
    <property type="evidence" value="ECO:0007669"/>
    <property type="project" value="UniProtKB-UniRule"/>
</dbReference>
<name>A0A6D2I0B9_9BRAS</name>
<dbReference type="Proteomes" id="UP000467841">
    <property type="component" value="Unassembled WGS sequence"/>
</dbReference>
<dbReference type="SUPFAM" id="SSF54928">
    <property type="entry name" value="RNA-binding domain, RBD"/>
    <property type="match status" value="1"/>
</dbReference>
<protein>
    <recommendedName>
        <fullName evidence="6">RRM domain-containing protein</fullName>
    </recommendedName>
</protein>
<keyword evidence="5" id="KW-1185">Reference proteome</keyword>
<dbReference type="PROSITE" id="PS50102">
    <property type="entry name" value="RRM"/>
    <property type="match status" value="1"/>
</dbReference>
<dbReference type="Gene3D" id="3.30.420.10">
    <property type="entry name" value="Ribonuclease H-like superfamily/Ribonuclease H"/>
    <property type="match status" value="1"/>
</dbReference>
<dbReference type="CDD" id="cd06222">
    <property type="entry name" value="RNase_H_like"/>
    <property type="match status" value="1"/>
</dbReference>
<evidence type="ECO:0000259" key="3">
    <source>
        <dbReference type="PROSITE" id="PS50879"/>
    </source>
</evidence>
<organism evidence="4 5">
    <name type="scientific">Microthlaspi erraticum</name>
    <dbReference type="NCBI Taxonomy" id="1685480"/>
    <lineage>
        <taxon>Eukaryota</taxon>
        <taxon>Viridiplantae</taxon>
        <taxon>Streptophyta</taxon>
        <taxon>Embryophyta</taxon>
        <taxon>Tracheophyta</taxon>
        <taxon>Spermatophyta</taxon>
        <taxon>Magnoliopsida</taxon>
        <taxon>eudicotyledons</taxon>
        <taxon>Gunneridae</taxon>
        <taxon>Pentapetalae</taxon>
        <taxon>rosids</taxon>
        <taxon>malvids</taxon>
        <taxon>Brassicales</taxon>
        <taxon>Brassicaceae</taxon>
        <taxon>Coluteocarpeae</taxon>
        <taxon>Microthlaspi</taxon>
    </lineage>
</organism>
<evidence type="ECO:0000313" key="5">
    <source>
        <dbReference type="Proteomes" id="UP000467841"/>
    </source>
</evidence>
<evidence type="ECO:0000259" key="2">
    <source>
        <dbReference type="PROSITE" id="PS50102"/>
    </source>
</evidence>
<dbReference type="PANTHER" id="PTHR47723">
    <property type="entry name" value="OS05G0353850 PROTEIN"/>
    <property type="match status" value="1"/>
</dbReference>
<dbReference type="InterPro" id="IPR053151">
    <property type="entry name" value="RNase_H-like"/>
</dbReference>
<dbReference type="InterPro" id="IPR012677">
    <property type="entry name" value="Nucleotide-bd_a/b_plait_sf"/>
</dbReference>
<feature type="domain" description="RRM" evidence="2">
    <location>
        <begin position="1"/>
        <end position="59"/>
    </location>
</feature>
<dbReference type="InterPro" id="IPR002156">
    <property type="entry name" value="RNaseH_domain"/>
</dbReference>
<dbReference type="Pfam" id="PF00076">
    <property type="entry name" value="RRM_1"/>
    <property type="match status" value="1"/>
</dbReference>
<keyword evidence="1" id="KW-0694">RNA-binding</keyword>
<evidence type="ECO:0008006" key="6">
    <source>
        <dbReference type="Google" id="ProtNLM"/>
    </source>
</evidence>
<comment type="caution">
    <text evidence="4">The sequence shown here is derived from an EMBL/GenBank/DDBJ whole genome shotgun (WGS) entry which is preliminary data.</text>
</comment>
<evidence type="ECO:0000313" key="4">
    <source>
        <dbReference type="EMBL" id="CAA7018667.1"/>
    </source>
</evidence>
<dbReference type="PANTHER" id="PTHR47723:SF13">
    <property type="entry name" value="PUTATIVE-RELATED"/>
    <property type="match status" value="1"/>
</dbReference>
<dbReference type="InterPro" id="IPR036397">
    <property type="entry name" value="RNaseH_sf"/>
</dbReference>
<dbReference type="GO" id="GO:0004523">
    <property type="term" value="F:RNA-DNA hybrid ribonuclease activity"/>
    <property type="evidence" value="ECO:0007669"/>
    <property type="project" value="InterPro"/>
</dbReference>
<dbReference type="InterPro" id="IPR012337">
    <property type="entry name" value="RNaseH-like_sf"/>
</dbReference>
<dbReference type="InterPro" id="IPR000504">
    <property type="entry name" value="RRM_dom"/>
</dbReference>
<sequence>MQNIVDNKFTLEGHGSLEWYEQGVGFVEFSTTDEASAAMLKMNGKMVGKKPIYVSLAQRKEERKLHLQPQFSNVVLPTSQPFLHQHLPVFSQAATSTTALPPFRGYNNFQPQIMFPPRMPNVPRTRVERLIGWTAPSTGWFKLNSDGASRGNPGLAAAGGVLRDGNGRWYGGFSLHIGRCTAPLAELWGVYYGLVMAWEKKITKLEVEVDSELVVGILKQGIAASHPLSFLARMCHGFLLKDWEVRISHVFREANRVADGLANLAFTLSLGFHLFDVVPSSLESLLWEDEIGVTYPRLVMV</sequence>
<feature type="domain" description="RNase H type-1" evidence="3">
    <location>
        <begin position="137"/>
        <end position="267"/>
    </location>
</feature>
<dbReference type="InterPro" id="IPR035979">
    <property type="entry name" value="RBD_domain_sf"/>
</dbReference>
<evidence type="ECO:0000256" key="1">
    <source>
        <dbReference type="PROSITE-ProRule" id="PRU00176"/>
    </source>
</evidence>
<proteinExistence type="predicted"/>
<reference evidence="4" key="1">
    <citation type="submission" date="2020-01" db="EMBL/GenBank/DDBJ databases">
        <authorList>
            <person name="Mishra B."/>
        </authorList>
    </citation>
    <scope>NUCLEOTIDE SEQUENCE [LARGE SCALE GENOMIC DNA]</scope>
</reference>
<dbReference type="InterPro" id="IPR044730">
    <property type="entry name" value="RNase_H-like_dom_plant"/>
</dbReference>
<dbReference type="Pfam" id="PF13456">
    <property type="entry name" value="RVT_3"/>
    <property type="match status" value="1"/>
</dbReference>
<dbReference type="EMBL" id="CACVBM020000410">
    <property type="protein sequence ID" value="CAA7018667.1"/>
    <property type="molecule type" value="Genomic_DNA"/>
</dbReference>